<dbReference type="InterPro" id="IPR054015">
    <property type="entry name" value="ExsA-like_N"/>
</dbReference>
<dbReference type="GO" id="GO:0043565">
    <property type="term" value="F:sequence-specific DNA binding"/>
    <property type="evidence" value="ECO:0007669"/>
    <property type="project" value="InterPro"/>
</dbReference>
<evidence type="ECO:0000313" key="5">
    <source>
        <dbReference type="EMBL" id="KZN55800.1"/>
    </source>
</evidence>
<dbReference type="PATRIC" id="fig|1365253.3.peg.825"/>
<evidence type="ECO:0000259" key="4">
    <source>
        <dbReference type="PROSITE" id="PS01124"/>
    </source>
</evidence>
<comment type="caution">
    <text evidence="5">The sequence shown here is derived from an EMBL/GenBank/DDBJ whole genome shotgun (WGS) entry which is preliminary data.</text>
</comment>
<dbReference type="AlphaFoldDB" id="A0A161YBC3"/>
<keyword evidence="1" id="KW-0805">Transcription regulation</keyword>
<keyword evidence="2" id="KW-0238">DNA-binding</keyword>
<name>A0A161YBC3_9GAMM</name>
<dbReference type="RefSeq" id="WP_196763526.1">
    <property type="nucleotide sequence ID" value="NZ_AUXT01000046.1"/>
</dbReference>
<dbReference type="InterPro" id="IPR009057">
    <property type="entry name" value="Homeodomain-like_sf"/>
</dbReference>
<dbReference type="SMART" id="SM00342">
    <property type="entry name" value="HTH_ARAC"/>
    <property type="match status" value="1"/>
</dbReference>
<dbReference type="PRINTS" id="PR00032">
    <property type="entry name" value="HTHARAC"/>
</dbReference>
<evidence type="ECO:0000313" key="6">
    <source>
        <dbReference type="Proteomes" id="UP000076587"/>
    </source>
</evidence>
<proteinExistence type="predicted"/>
<evidence type="ECO:0000256" key="2">
    <source>
        <dbReference type="ARBA" id="ARBA00023125"/>
    </source>
</evidence>
<sequence length="296" mass="33630">MEIASYCQRHILVIPQALGALSDVSKVVSYNGSSLYFKDLKQDLIDVEFYTNQLCLVFVEEGSETLTGWQNNQITLTEGQGILLCQGQNLHSDFVKSTQDLKAWLVFFDKALIERFLLSIAVSENRPNTPTGSFLTVEHTAVSGFFRQLSSYLNHEIRLDNMLDCKLTELLHVLYAVCGQELRALLQMSELALPAKRNLYRLLEQDHVLKLSVSDLAKLSGRSLSGFQRDFKQLYTQSPKQWLIKKRMEYANRLVSQGQMCITNVALEVGYNNVSHFIKAYKSTFGETPKQQALKS</sequence>
<dbReference type="PROSITE" id="PS01124">
    <property type="entry name" value="HTH_ARAC_FAMILY_2"/>
    <property type="match status" value="1"/>
</dbReference>
<dbReference type="GO" id="GO:0003700">
    <property type="term" value="F:DNA-binding transcription factor activity"/>
    <property type="evidence" value="ECO:0007669"/>
    <property type="project" value="InterPro"/>
</dbReference>
<evidence type="ECO:0000256" key="1">
    <source>
        <dbReference type="ARBA" id="ARBA00023015"/>
    </source>
</evidence>
<dbReference type="Proteomes" id="UP000076587">
    <property type="component" value="Unassembled WGS sequence"/>
</dbReference>
<dbReference type="EMBL" id="AUXT01000046">
    <property type="protein sequence ID" value="KZN55800.1"/>
    <property type="molecule type" value="Genomic_DNA"/>
</dbReference>
<dbReference type="InterPro" id="IPR020449">
    <property type="entry name" value="Tscrpt_reg_AraC-type_HTH"/>
</dbReference>
<gene>
    <name evidence="5" type="ORF">N482_04820</name>
</gene>
<feature type="domain" description="HTH araC/xylS-type" evidence="4">
    <location>
        <begin position="197"/>
        <end position="295"/>
    </location>
</feature>
<dbReference type="Gene3D" id="1.10.10.60">
    <property type="entry name" value="Homeodomain-like"/>
    <property type="match status" value="2"/>
</dbReference>
<dbReference type="PANTHER" id="PTHR43280">
    <property type="entry name" value="ARAC-FAMILY TRANSCRIPTIONAL REGULATOR"/>
    <property type="match status" value="1"/>
</dbReference>
<accession>A0A161YBC3</accession>
<reference evidence="5 6" key="1">
    <citation type="submission" date="2013-07" db="EMBL/GenBank/DDBJ databases">
        <title>Comparative Genomic and Metabolomic Analysis of Twelve Strains of Pseudoalteromonas luteoviolacea.</title>
        <authorList>
            <person name="Vynne N.G."/>
            <person name="Mansson M."/>
            <person name="Gram L."/>
        </authorList>
    </citation>
    <scope>NUCLEOTIDE SEQUENCE [LARGE SCALE GENOMIC DNA]</scope>
    <source>
        <strain evidence="5 6">NCIMB 1942</strain>
    </source>
</reference>
<dbReference type="InterPro" id="IPR018060">
    <property type="entry name" value="HTH_AraC"/>
</dbReference>
<dbReference type="Pfam" id="PF22200">
    <property type="entry name" value="ExsA_N"/>
    <property type="match status" value="1"/>
</dbReference>
<dbReference type="Pfam" id="PF12833">
    <property type="entry name" value="HTH_18"/>
    <property type="match status" value="1"/>
</dbReference>
<dbReference type="PANTHER" id="PTHR43280:SF2">
    <property type="entry name" value="HTH-TYPE TRANSCRIPTIONAL REGULATOR EXSA"/>
    <property type="match status" value="1"/>
</dbReference>
<dbReference type="SUPFAM" id="SSF46689">
    <property type="entry name" value="Homeodomain-like"/>
    <property type="match status" value="2"/>
</dbReference>
<protein>
    <recommendedName>
        <fullName evidence="4">HTH araC/xylS-type domain-containing protein</fullName>
    </recommendedName>
</protein>
<keyword evidence="3" id="KW-0804">Transcription</keyword>
<organism evidence="5 6">
    <name type="scientific">Pseudoalteromonas luteoviolacea NCIMB 1942</name>
    <dbReference type="NCBI Taxonomy" id="1365253"/>
    <lineage>
        <taxon>Bacteria</taxon>
        <taxon>Pseudomonadati</taxon>
        <taxon>Pseudomonadota</taxon>
        <taxon>Gammaproteobacteria</taxon>
        <taxon>Alteromonadales</taxon>
        <taxon>Pseudoalteromonadaceae</taxon>
        <taxon>Pseudoalteromonas</taxon>
    </lineage>
</organism>
<evidence type="ECO:0000256" key="3">
    <source>
        <dbReference type="ARBA" id="ARBA00023163"/>
    </source>
</evidence>